<gene>
    <name evidence="1" type="ORF">BSTOLATCC_MIC48048</name>
</gene>
<keyword evidence="2" id="KW-1185">Reference proteome</keyword>
<evidence type="ECO:0000313" key="2">
    <source>
        <dbReference type="Proteomes" id="UP001162131"/>
    </source>
</evidence>
<evidence type="ECO:0000313" key="1">
    <source>
        <dbReference type="EMBL" id="CAG9329222.1"/>
    </source>
</evidence>
<protein>
    <submittedName>
        <fullName evidence="1">Uncharacterized protein</fullName>
    </submittedName>
</protein>
<accession>A0AAU9JPR2</accession>
<dbReference type="EMBL" id="CAJZBQ010000047">
    <property type="protein sequence ID" value="CAG9329222.1"/>
    <property type="molecule type" value="Genomic_DNA"/>
</dbReference>
<reference evidence="1" key="1">
    <citation type="submission" date="2021-09" db="EMBL/GenBank/DDBJ databases">
        <authorList>
            <consortium name="AG Swart"/>
            <person name="Singh M."/>
            <person name="Singh A."/>
            <person name="Seah K."/>
            <person name="Emmerich C."/>
        </authorList>
    </citation>
    <scope>NUCLEOTIDE SEQUENCE</scope>
    <source>
        <strain evidence="1">ATCC30299</strain>
    </source>
</reference>
<dbReference type="Proteomes" id="UP001162131">
    <property type="component" value="Unassembled WGS sequence"/>
</dbReference>
<comment type="caution">
    <text evidence="1">The sequence shown here is derived from an EMBL/GenBank/DDBJ whole genome shotgun (WGS) entry which is preliminary data.</text>
</comment>
<organism evidence="1 2">
    <name type="scientific">Blepharisma stoltei</name>
    <dbReference type="NCBI Taxonomy" id="1481888"/>
    <lineage>
        <taxon>Eukaryota</taxon>
        <taxon>Sar</taxon>
        <taxon>Alveolata</taxon>
        <taxon>Ciliophora</taxon>
        <taxon>Postciliodesmatophora</taxon>
        <taxon>Heterotrichea</taxon>
        <taxon>Heterotrichida</taxon>
        <taxon>Blepharismidae</taxon>
        <taxon>Blepharisma</taxon>
    </lineage>
</organism>
<proteinExistence type="predicted"/>
<sequence length="178" mass="20717">MFLFVYAAVISETTIIEEIFSPDEAMSYYIAESYNFTYPYTLVESNHTKSYIKILIDPCKSKREYCCEGYGEAMCEDNLVVYAGPNLEIAWANNNFAVICNNEFENQPDCGDFIEIHPPGDTEIMNYVRITQLYSSGFHTEFLYTKNITSGHYELWWVHKDRSGYDILYIKPFFIVNA</sequence>
<name>A0AAU9JPR2_9CILI</name>
<dbReference type="AlphaFoldDB" id="A0AAU9JPR2"/>